<evidence type="ECO:0000313" key="3">
    <source>
        <dbReference type="Proteomes" id="UP000192772"/>
    </source>
</evidence>
<dbReference type="RefSeq" id="WP_046754661.1">
    <property type="nucleotide sequence ID" value="NZ_LBNO01000168.1"/>
</dbReference>
<accession>A0A0M2ZAA4</accession>
<reference evidence="2 3" key="1">
    <citation type="submission" date="2017-02" db="EMBL/GenBank/DDBJ databases">
        <title>The new phylogeny of genus Mycobacterium.</title>
        <authorList>
            <person name="Tortoli E."/>
            <person name="Trovato A."/>
            <person name="Cirillo D.M."/>
        </authorList>
    </citation>
    <scope>NUCLEOTIDE SEQUENCE [LARGE SCALE GENOMIC DNA]</scope>
    <source>
        <strain evidence="2 3">FI-09383</strain>
    </source>
</reference>
<comment type="caution">
    <text evidence="2">The sequence shown here is derived from an EMBL/GenBank/DDBJ whole genome shotgun (WGS) entry which is preliminary data.</text>
</comment>
<feature type="chain" id="PRO_5030011058" description="MPT63-like domain-containing protein" evidence="1">
    <location>
        <begin position="30"/>
        <end position="81"/>
    </location>
</feature>
<dbReference type="Proteomes" id="UP000192772">
    <property type="component" value="Unassembled WGS sequence"/>
</dbReference>
<feature type="signal peptide" evidence="1">
    <location>
        <begin position="1"/>
        <end position="29"/>
    </location>
</feature>
<keyword evidence="1" id="KW-0732">Signal</keyword>
<evidence type="ECO:0000256" key="1">
    <source>
        <dbReference type="SAM" id="SignalP"/>
    </source>
</evidence>
<dbReference type="AlphaFoldDB" id="A0A0M2ZAA4"/>
<gene>
    <name evidence="2" type="ORF">BST23_21445</name>
</gene>
<organism evidence="2 3">
    <name type="scientific">Mycolicibacterium elephantis</name>
    <dbReference type="NCBI Taxonomy" id="81858"/>
    <lineage>
        <taxon>Bacteria</taxon>
        <taxon>Bacillati</taxon>
        <taxon>Actinomycetota</taxon>
        <taxon>Actinomycetes</taxon>
        <taxon>Mycobacteriales</taxon>
        <taxon>Mycobacteriaceae</taxon>
        <taxon>Mycolicibacterium</taxon>
    </lineage>
</organism>
<protein>
    <recommendedName>
        <fullName evidence="4">MPT63-like domain-containing protein</fullName>
    </recommendedName>
</protein>
<proteinExistence type="predicted"/>
<evidence type="ECO:0008006" key="4">
    <source>
        <dbReference type="Google" id="ProtNLM"/>
    </source>
</evidence>
<dbReference type="EMBL" id="MVHP01000031">
    <property type="protein sequence ID" value="ORA61540.1"/>
    <property type="molecule type" value="Genomic_DNA"/>
</dbReference>
<sequence>MKRTATWKVLTMGAALTGLGVAGAGAAHADVGPVVAAPHPASVNVQLSADVPYLEGPMQLNIPQEFHGLYDSADSGSWWDS</sequence>
<evidence type="ECO:0000313" key="2">
    <source>
        <dbReference type="EMBL" id="ORA61540.1"/>
    </source>
</evidence>
<accession>A0A1A0QMP8</accession>
<name>A0A0M2ZAA4_9MYCO</name>